<feature type="non-terminal residue" evidence="1">
    <location>
        <position position="76"/>
    </location>
</feature>
<sequence length="76" mass="8905">MDAEEFIQLFYEYKDTISQGIDGDGITQSWFRCYEKLGMRHSLMLNSFGVDTRKVILATEGDESRVMQIAINYELW</sequence>
<evidence type="ECO:0000313" key="1">
    <source>
        <dbReference type="EMBL" id="CAK0901517.1"/>
    </source>
</evidence>
<keyword evidence="2" id="KW-1185">Reference proteome</keyword>
<reference evidence="1" key="1">
    <citation type="submission" date="2023-10" db="EMBL/GenBank/DDBJ databases">
        <authorList>
            <person name="Chen Y."/>
            <person name="Shah S."/>
            <person name="Dougan E. K."/>
            <person name="Thang M."/>
            <person name="Chan C."/>
        </authorList>
    </citation>
    <scope>NUCLEOTIDE SEQUENCE [LARGE SCALE GENOMIC DNA]</scope>
</reference>
<protein>
    <submittedName>
        <fullName evidence="1">Uncharacterized protein</fullName>
    </submittedName>
</protein>
<evidence type="ECO:0000313" key="2">
    <source>
        <dbReference type="Proteomes" id="UP001189429"/>
    </source>
</evidence>
<gene>
    <name evidence="1" type="ORF">PCOR1329_LOCUS78440</name>
</gene>
<dbReference type="Proteomes" id="UP001189429">
    <property type="component" value="Unassembled WGS sequence"/>
</dbReference>
<name>A0ABN9XNN5_9DINO</name>
<dbReference type="EMBL" id="CAUYUJ010020944">
    <property type="protein sequence ID" value="CAK0901517.1"/>
    <property type="molecule type" value="Genomic_DNA"/>
</dbReference>
<comment type="caution">
    <text evidence="1">The sequence shown here is derived from an EMBL/GenBank/DDBJ whole genome shotgun (WGS) entry which is preliminary data.</text>
</comment>
<organism evidence="1 2">
    <name type="scientific">Prorocentrum cordatum</name>
    <dbReference type="NCBI Taxonomy" id="2364126"/>
    <lineage>
        <taxon>Eukaryota</taxon>
        <taxon>Sar</taxon>
        <taxon>Alveolata</taxon>
        <taxon>Dinophyceae</taxon>
        <taxon>Prorocentrales</taxon>
        <taxon>Prorocentraceae</taxon>
        <taxon>Prorocentrum</taxon>
    </lineage>
</organism>
<proteinExistence type="predicted"/>
<accession>A0ABN9XNN5</accession>